<dbReference type="GeneID" id="36574154"/>
<dbReference type="Proteomes" id="UP000241818">
    <property type="component" value="Unassembled WGS sequence"/>
</dbReference>
<feature type="region of interest" description="Disordered" evidence="1">
    <location>
        <begin position="1"/>
        <end position="44"/>
    </location>
</feature>
<dbReference type="InParanoid" id="A0A2T3BCD7"/>
<dbReference type="RefSeq" id="XP_024724580.1">
    <property type="nucleotide sequence ID" value="XM_024866073.1"/>
</dbReference>
<evidence type="ECO:0000256" key="1">
    <source>
        <dbReference type="SAM" id="MobiDB-lite"/>
    </source>
</evidence>
<evidence type="ECO:0000313" key="3">
    <source>
        <dbReference type="Proteomes" id="UP000241818"/>
    </source>
</evidence>
<name>A0A2T3BCD7_AMORE</name>
<evidence type="ECO:0000313" key="2">
    <source>
        <dbReference type="EMBL" id="PSS27055.1"/>
    </source>
</evidence>
<protein>
    <submittedName>
        <fullName evidence="2">Uncharacterized protein</fullName>
    </submittedName>
</protein>
<accession>A0A2T3BCD7</accession>
<gene>
    <name evidence="2" type="ORF">M430DRAFT_31950</name>
</gene>
<sequence>MHLSPSQEVVCSNLHVHRPDSPHAAGDHGPSSIDPAGFSPSSSLSPLRHHIALVPQRRIPSRYLTGVRTAPSSIDNACSPRRRSESAYLSTSPFIPPSRIALFKNHGATRGPNSWLP</sequence>
<feature type="compositionally biased region" description="Polar residues" evidence="1">
    <location>
        <begin position="1"/>
        <end position="10"/>
    </location>
</feature>
<organism evidence="2 3">
    <name type="scientific">Amorphotheca resinae ATCC 22711</name>
    <dbReference type="NCBI Taxonomy" id="857342"/>
    <lineage>
        <taxon>Eukaryota</taxon>
        <taxon>Fungi</taxon>
        <taxon>Dikarya</taxon>
        <taxon>Ascomycota</taxon>
        <taxon>Pezizomycotina</taxon>
        <taxon>Leotiomycetes</taxon>
        <taxon>Helotiales</taxon>
        <taxon>Amorphothecaceae</taxon>
        <taxon>Amorphotheca</taxon>
    </lineage>
</organism>
<keyword evidence="3" id="KW-1185">Reference proteome</keyword>
<dbReference type="EMBL" id="KZ679006">
    <property type="protein sequence ID" value="PSS27055.1"/>
    <property type="molecule type" value="Genomic_DNA"/>
</dbReference>
<reference evidence="2 3" key="1">
    <citation type="journal article" date="2018" name="New Phytol.">
        <title>Comparative genomics and transcriptomics depict ericoid mycorrhizal fungi as versatile saprotrophs and plant mutualists.</title>
        <authorList>
            <person name="Martino E."/>
            <person name="Morin E."/>
            <person name="Grelet G.A."/>
            <person name="Kuo A."/>
            <person name="Kohler A."/>
            <person name="Daghino S."/>
            <person name="Barry K.W."/>
            <person name="Cichocki N."/>
            <person name="Clum A."/>
            <person name="Dockter R.B."/>
            <person name="Hainaut M."/>
            <person name="Kuo R.C."/>
            <person name="LaButti K."/>
            <person name="Lindahl B.D."/>
            <person name="Lindquist E.A."/>
            <person name="Lipzen A."/>
            <person name="Khouja H.R."/>
            <person name="Magnuson J."/>
            <person name="Murat C."/>
            <person name="Ohm R.A."/>
            <person name="Singer S.W."/>
            <person name="Spatafora J.W."/>
            <person name="Wang M."/>
            <person name="Veneault-Fourrey C."/>
            <person name="Henrissat B."/>
            <person name="Grigoriev I.V."/>
            <person name="Martin F.M."/>
            <person name="Perotto S."/>
        </authorList>
    </citation>
    <scope>NUCLEOTIDE SEQUENCE [LARGE SCALE GENOMIC DNA]</scope>
    <source>
        <strain evidence="2 3">ATCC 22711</strain>
    </source>
</reference>
<proteinExistence type="predicted"/>
<dbReference type="AlphaFoldDB" id="A0A2T3BCD7"/>